<keyword evidence="2" id="KW-0732">Signal</keyword>
<name>A0ABY8MF21_9SPIO</name>
<feature type="signal peptide" evidence="2">
    <location>
        <begin position="1"/>
        <end position="20"/>
    </location>
</feature>
<dbReference type="GO" id="GO:0004190">
    <property type="term" value="F:aspartic-type endopeptidase activity"/>
    <property type="evidence" value="ECO:0007669"/>
    <property type="project" value="UniProtKB-EC"/>
</dbReference>
<accession>A0ABY8MF21</accession>
<proteinExistence type="predicted"/>
<keyword evidence="3" id="KW-0378">Hydrolase</keyword>
<feature type="region of interest" description="Disordered" evidence="1">
    <location>
        <begin position="24"/>
        <end position="53"/>
    </location>
</feature>
<reference evidence="3 4" key="1">
    <citation type="submission" date="2023-04" db="EMBL/GenBank/DDBJ databases">
        <title>Spirochaete genome identified in red abalone sample constitutes a novel genus.</title>
        <authorList>
            <person name="Sharma S.P."/>
            <person name="Purcell C.M."/>
            <person name="Hyde J.R."/>
            <person name="Severin A.J."/>
        </authorList>
    </citation>
    <scope>NUCLEOTIDE SEQUENCE [LARGE SCALE GENOMIC DNA]</scope>
    <source>
        <strain evidence="3 4">SP-2023</strain>
    </source>
</reference>
<dbReference type="Pfam" id="PF01278">
    <property type="entry name" value="Omptin"/>
    <property type="match status" value="1"/>
</dbReference>
<dbReference type="InterPro" id="IPR053724">
    <property type="entry name" value="OMP_A26_sf"/>
</dbReference>
<evidence type="ECO:0000313" key="4">
    <source>
        <dbReference type="Proteomes" id="UP001228690"/>
    </source>
</evidence>
<protein>
    <submittedName>
        <fullName evidence="3">Omptin family outer membrane protease</fullName>
        <ecNumber evidence="3">3.4.23.49</ecNumber>
    </submittedName>
</protein>
<dbReference type="EC" id="3.4.23.49" evidence="3"/>
<gene>
    <name evidence="3" type="ORF">P0082_06620</name>
</gene>
<keyword evidence="3" id="KW-0645">Protease</keyword>
<dbReference type="InterPro" id="IPR000036">
    <property type="entry name" value="Peptidase_A26_omptin"/>
</dbReference>
<dbReference type="GO" id="GO:0006508">
    <property type="term" value="P:proteolysis"/>
    <property type="evidence" value="ECO:0007669"/>
    <property type="project" value="UniProtKB-KW"/>
</dbReference>
<dbReference type="Gene3D" id="2.40.128.90">
    <property type="entry name" value="OMPT-like"/>
    <property type="match status" value="1"/>
</dbReference>
<dbReference type="SUPFAM" id="SSF69917">
    <property type="entry name" value="OMPT-like"/>
    <property type="match status" value="1"/>
</dbReference>
<organism evidence="3 4">
    <name type="scientific">Candidatus Haliotispira prima</name>
    <dbReference type="NCBI Taxonomy" id="3034016"/>
    <lineage>
        <taxon>Bacteria</taxon>
        <taxon>Pseudomonadati</taxon>
        <taxon>Spirochaetota</taxon>
        <taxon>Spirochaetia</taxon>
        <taxon>Spirochaetales</taxon>
        <taxon>Spirochaetaceae</taxon>
        <taxon>Candidatus Haliotispira</taxon>
    </lineage>
</organism>
<evidence type="ECO:0000256" key="1">
    <source>
        <dbReference type="SAM" id="MobiDB-lite"/>
    </source>
</evidence>
<dbReference type="InterPro" id="IPR020080">
    <property type="entry name" value="OM_adhesin/peptidase_omptin"/>
</dbReference>
<feature type="chain" id="PRO_5046762549" evidence="2">
    <location>
        <begin position="21"/>
        <end position="379"/>
    </location>
</feature>
<feature type="compositionally biased region" description="Polar residues" evidence="1">
    <location>
        <begin position="24"/>
        <end position="45"/>
    </location>
</feature>
<dbReference type="Proteomes" id="UP001228690">
    <property type="component" value="Chromosome"/>
</dbReference>
<evidence type="ECO:0000313" key="3">
    <source>
        <dbReference type="EMBL" id="WGK68155.1"/>
    </source>
</evidence>
<dbReference type="EMBL" id="CP123443">
    <property type="protein sequence ID" value="WGK68155.1"/>
    <property type="molecule type" value="Genomic_DNA"/>
</dbReference>
<dbReference type="RefSeq" id="WP_326926324.1">
    <property type="nucleotide sequence ID" value="NZ_CP123443.1"/>
</dbReference>
<evidence type="ECO:0000256" key="2">
    <source>
        <dbReference type="SAM" id="SignalP"/>
    </source>
</evidence>
<keyword evidence="4" id="KW-1185">Reference proteome</keyword>
<sequence length="379" mass="42389">MKRFIVIFLGFLFQISHLSAQQRTPYVQQRSPNYGDSANNVQNSPNRDEGNTSRREIDFFGEQVKPKTKGRPALSAKLKNQSGISFNVQLGYMYGELEELVMASSSDKYDLDSQLTWKLQDTLNISVGFEIILRKIYLKLGASLPMVLTKAKMEDRDWLFDSFPAGTSASKVVASAISHYSASDTENDLSFSAYGMFAINLLEKGRAPRLDLGASFMYMTWGWRALATEGLYYVDDQGAFAGFIPAPSSGNTIDYRIHYLIPAVSVRFSVRWGIYGTEVFLNYSPFTVFFDRDEHIVTKITSDGFGLLGQMVWGGLSNYLWITDNWAINFGLRGKVLFRTSIGSLIQLNSNTGVTTTTQNAAGSEYFDIEGFVGVTLHL</sequence>